<dbReference type="RefSeq" id="WP_012888748.1">
    <property type="nucleotide sequence ID" value="NC_013595.1"/>
</dbReference>
<dbReference type="GO" id="GO:0016075">
    <property type="term" value="P:rRNA catabolic process"/>
    <property type="evidence" value="ECO:0007669"/>
    <property type="project" value="TreeGrafter"/>
</dbReference>
<dbReference type="PANTHER" id="PTHR42188">
    <property type="entry name" value="23S RRNA-SPECIFIC ENDONUCLEASE VAPC20"/>
    <property type="match status" value="1"/>
</dbReference>
<dbReference type="GO" id="GO:0004521">
    <property type="term" value="F:RNA endonuclease activity"/>
    <property type="evidence" value="ECO:0007669"/>
    <property type="project" value="InterPro"/>
</dbReference>
<accession>D2AW50</accession>
<dbReference type="Proteomes" id="UP000002029">
    <property type="component" value="Chromosome"/>
</dbReference>
<keyword evidence="4" id="KW-0460">Magnesium</keyword>
<dbReference type="InterPro" id="IPR002716">
    <property type="entry name" value="PIN_dom"/>
</dbReference>
<keyword evidence="7" id="KW-1185">Reference proteome</keyword>
<dbReference type="STRING" id="479432.Sros_2015"/>
<protein>
    <recommendedName>
        <fullName evidence="5">PIN domain-containing protein</fullName>
    </recommendedName>
</protein>
<proteinExistence type="predicted"/>
<keyword evidence="3" id="KW-0378">Hydrolase</keyword>
<dbReference type="SUPFAM" id="SSF88723">
    <property type="entry name" value="PIN domain-like"/>
    <property type="match status" value="1"/>
</dbReference>
<evidence type="ECO:0000256" key="1">
    <source>
        <dbReference type="ARBA" id="ARBA00022722"/>
    </source>
</evidence>
<dbReference type="eggNOG" id="COG2402">
    <property type="taxonomic scope" value="Bacteria"/>
</dbReference>
<gene>
    <name evidence="6" type="ordered locus">Sros_2015</name>
</gene>
<dbReference type="GO" id="GO:0016787">
    <property type="term" value="F:hydrolase activity"/>
    <property type="evidence" value="ECO:0007669"/>
    <property type="project" value="UniProtKB-KW"/>
</dbReference>
<dbReference type="InterPro" id="IPR029060">
    <property type="entry name" value="PIN-like_dom_sf"/>
</dbReference>
<name>D2AW50_STRRD</name>
<dbReference type="EMBL" id="CP001814">
    <property type="protein sequence ID" value="ACZ85003.1"/>
    <property type="molecule type" value="Genomic_DNA"/>
</dbReference>
<feature type="domain" description="PIN" evidence="5">
    <location>
        <begin position="2"/>
        <end position="126"/>
    </location>
</feature>
<evidence type="ECO:0000313" key="6">
    <source>
        <dbReference type="EMBL" id="ACZ85003.1"/>
    </source>
</evidence>
<evidence type="ECO:0000259" key="5">
    <source>
        <dbReference type="Pfam" id="PF01850"/>
    </source>
</evidence>
<dbReference type="AlphaFoldDB" id="D2AW50"/>
<dbReference type="HOGENOM" id="CLU_143452_2_1_11"/>
<reference evidence="6 7" key="1">
    <citation type="journal article" date="2010" name="Stand. Genomic Sci.">
        <title>Complete genome sequence of Streptosporangium roseum type strain (NI 9100).</title>
        <authorList>
            <person name="Nolan M."/>
            <person name="Sikorski J."/>
            <person name="Jando M."/>
            <person name="Lucas S."/>
            <person name="Lapidus A."/>
            <person name="Glavina Del Rio T."/>
            <person name="Chen F."/>
            <person name="Tice H."/>
            <person name="Pitluck S."/>
            <person name="Cheng J.F."/>
            <person name="Chertkov O."/>
            <person name="Sims D."/>
            <person name="Meincke L."/>
            <person name="Brettin T."/>
            <person name="Han C."/>
            <person name="Detter J.C."/>
            <person name="Bruce D."/>
            <person name="Goodwin L."/>
            <person name="Land M."/>
            <person name="Hauser L."/>
            <person name="Chang Y.J."/>
            <person name="Jeffries C.D."/>
            <person name="Ivanova N."/>
            <person name="Mavromatis K."/>
            <person name="Mikhailova N."/>
            <person name="Chen A."/>
            <person name="Palaniappan K."/>
            <person name="Chain P."/>
            <person name="Rohde M."/>
            <person name="Goker M."/>
            <person name="Bristow J."/>
            <person name="Eisen J.A."/>
            <person name="Markowitz V."/>
            <person name="Hugenholtz P."/>
            <person name="Kyrpides N.C."/>
            <person name="Klenk H.P."/>
        </authorList>
    </citation>
    <scope>NUCLEOTIDE SEQUENCE [LARGE SCALE GENOMIC DNA]</scope>
    <source>
        <strain evidence="7">ATCC 12428 / DSM 43021 / JCM 3005 / NI 9100</strain>
    </source>
</reference>
<dbReference type="GO" id="GO:0046872">
    <property type="term" value="F:metal ion binding"/>
    <property type="evidence" value="ECO:0007669"/>
    <property type="project" value="UniProtKB-KW"/>
</dbReference>
<evidence type="ECO:0000256" key="3">
    <source>
        <dbReference type="ARBA" id="ARBA00022801"/>
    </source>
</evidence>
<evidence type="ECO:0000256" key="2">
    <source>
        <dbReference type="ARBA" id="ARBA00022723"/>
    </source>
</evidence>
<evidence type="ECO:0000313" key="7">
    <source>
        <dbReference type="Proteomes" id="UP000002029"/>
    </source>
</evidence>
<dbReference type="OrthoDB" id="32665at2"/>
<dbReference type="Gene3D" id="3.40.50.1010">
    <property type="entry name" value="5'-nuclease"/>
    <property type="match status" value="1"/>
</dbReference>
<dbReference type="KEGG" id="sro:Sros_2015"/>
<dbReference type="PANTHER" id="PTHR42188:SF1">
    <property type="entry name" value="23S RRNA-SPECIFIC ENDONUCLEASE VAPC20"/>
    <property type="match status" value="1"/>
</dbReference>
<keyword evidence="1" id="KW-0540">Nuclease</keyword>
<dbReference type="InterPro" id="IPR039018">
    <property type="entry name" value="VapC20-like"/>
</dbReference>
<organism evidence="6 7">
    <name type="scientific">Streptosporangium roseum (strain ATCC 12428 / DSM 43021 / JCM 3005 / KCTC 9067 / NCIMB 10171 / NRRL 2505 / NI 9100)</name>
    <dbReference type="NCBI Taxonomy" id="479432"/>
    <lineage>
        <taxon>Bacteria</taxon>
        <taxon>Bacillati</taxon>
        <taxon>Actinomycetota</taxon>
        <taxon>Actinomycetes</taxon>
        <taxon>Streptosporangiales</taxon>
        <taxon>Streptosporangiaceae</taxon>
        <taxon>Streptosporangium</taxon>
    </lineage>
</organism>
<sequence>MIVVDTGPIVAAAIRNDRKHDVCVEVFNQFRRERRELLVPTFVAGEASYMLGKIGGAKVEAGFLRSLRSGVFHLVDLRDDDLDRIADLVERYSDLPLGSADASVAAVAERLRITEVFTLDARDFSVVRPAHVAAFTLVPG</sequence>
<dbReference type="Pfam" id="PF01850">
    <property type="entry name" value="PIN"/>
    <property type="match status" value="1"/>
</dbReference>
<evidence type="ECO:0000256" key="4">
    <source>
        <dbReference type="ARBA" id="ARBA00022842"/>
    </source>
</evidence>
<keyword evidence="2" id="KW-0479">Metal-binding</keyword>